<evidence type="ECO:0000256" key="8">
    <source>
        <dbReference type="ARBA" id="ARBA00022573"/>
    </source>
</evidence>
<keyword evidence="12 19" id="KW-1133">Transmembrane helix</keyword>
<dbReference type="EMBL" id="CP053586">
    <property type="protein sequence ID" value="WNZ24629.1"/>
    <property type="molecule type" value="Genomic_DNA"/>
</dbReference>
<evidence type="ECO:0000256" key="10">
    <source>
        <dbReference type="ARBA" id="ARBA00022692"/>
    </source>
</evidence>
<dbReference type="GO" id="GO:0009236">
    <property type="term" value="P:cobalamin biosynthetic process"/>
    <property type="evidence" value="ECO:0007669"/>
    <property type="project" value="UniProtKB-UniRule"/>
</dbReference>
<protein>
    <recommendedName>
        <fullName evidence="6 19">Adenosylcobinamide-GDP ribazoletransferase</fullName>
        <ecNumber evidence="5 19">2.7.8.26</ecNumber>
    </recommendedName>
    <alternativeName>
        <fullName evidence="16 19">Cobalamin synthase</fullName>
    </alternativeName>
    <alternativeName>
        <fullName evidence="15 19">Cobalamin-5'-phosphate synthase</fullName>
    </alternativeName>
</protein>
<evidence type="ECO:0000256" key="4">
    <source>
        <dbReference type="ARBA" id="ARBA00010561"/>
    </source>
</evidence>
<keyword evidence="10 19" id="KW-0812">Transmembrane</keyword>
<evidence type="ECO:0000256" key="18">
    <source>
        <dbReference type="ARBA" id="ARBA00049504"/>
    </source>
</evidence>
<comment type="catalytic activity">
    <reaction evidence="18 19">
        <text>alpha-ribazole 5'-phosphate + adenosylcob(III)inamide-GDP = adenosylcob(III)alamin 5'-phosphate + GMP + H(+)</text>
        <dbReference type="Rhea" id="RHEA:23560"/>
        <dbReference type="ChEBI" id="CHEBI:15378"/>
        <dbReference type="ChEBI" id="CHEBI:57918"/>
        <dbReference type="ChEBI" id="CHEBI:58115"/>
        <dbReference type="ChEBI" id="CHEBI:60487"/>
        <dbReference type="ChEBI" id="CHEBI:60493"/>
        <dbReference type="EC" id="2.7.8.26"/>
    </reaction>
</comment>
<feature type="transmembrane region" description="Helical" evidence="19">
    <location>
        <begin position="106"/>
        <end position="124"/>
    </location>
</feature>
<dbReference type="PANTHER" id="PTHR34148:SF1">
    <property type="entry name" value="ADENOSYLCOBINAMIDE-GDP RIBAZOLETRANSFERASE"/>
    <property type="match status" value="1"/>
</dbReference>
<name>A0AA97AHL3_9CYAN</name>
<reference evidence="20" key="1">
    <citation type="submission" date="2020-05" db="EMBL/GenBank/DDBJ databases">
        <authorList>
            <person name="Zhu T."/>
            <person name="Keshari N."/>
            <person name="Lu X."/>
        </authorList>
    </citation>
    <scope>NUCLEOTIDE SEQUENCE</scope>
    <source>
        <strain evidence="20">NK1-12</strain>
    </source>
</reference>
<comment type="pathway">
    <text evidence="3 19">Cofactor biosynthesis; adenosylcobalamin biosynthesis; adenosylcobalamin from cob(II)yrinate a,c-diamide: step 7/7.</text>
</comment>
<evidence type="ECO:0000256" key="15">
    <source>
        <dbReference type="ARBA" id="ARBA00032605"/>
    </source>
</evidence>
<dbReference type="NCBIfam" id="TIGR00317">
    <property type="entry name" value="cobS"/>
    <property type="match status" value="1"/>
</dbReference>
<evidence type="ECO:0000256" key="13">
    <source>
        <dbReference type="ARBA" id="ARBA00023136"/>
    </source>
</evidence>
<accession>A0AA97AHL3</accession>
<keyword evidence="7 19" id="KW-1003">Cell membrane</keyword>
<evidence type="ECO:0000313" key="20">
    <source>
        <dbReference type="EMBL" id="WNZ24629.1"/>
    </source>
</evidence>
<comment type="function">
    <text evidence="14 19">Joins adenosylcobinamide-GDP and alpha-ribazole to generate adenosylcobalamin (Ado-cobalamin). Also synthesizes adenosylcobalamin 5'-phosphate from adenosylcobinamide-GDP and alpha-ribazole 5'-phosphate.</text>
</comment>
<evidence type="ECO:0000256" key="14">
    <source>
        <dbReference type="ARBA" id="ARBA00025228"/>
    </source>
</evidence>
<evidence type="ECO:0000256" key="11">
    <source>
        <dbReference type="ARBA" id="ARBA00022842"/>
    </source>
</evidence>
<dbReference type="GO" id="GO:0005886">
    <property type="term" value="C:plasma membrane"/>
    <property type="evidence" value="ECO:0007669"/>
    <property type="project" value="UniProtKB-SubCell"/>
</dbReference>
<comment type="subcellular location">
    <subcellularLocation>
        <location evidence="2 19">Cell membrane</location>
        <topology evidence="2 19">Multi-pass membrane protein</topology>
    </subcellularLocation>
</comment>
<dbReference type="RefSeq" id="WP_316430518.1">
    <property type="nucleotide sequence ID" value="NZ_CP053586.1"/>
</dbReference>
<dbReference type="EC" id="2.7.8.26" evidence="5 19"/>
<evidence type="ECO:0000256" key="19">
    <source>
        <dbReference type="HAMAP-Rule" id="MF_00719"/>
    </source>
</evidence>
<evidence type="ECO:0000256" key="3">
    <source>
        <dbReference type="ARBA" id="ARBA00004663"/>
    </source>
</evidence>
<gene>
    <name evidence="19" type="primary">cobS</name>
    <name evidence="20" type="ORF">HJG54_18415</name>
</gene>
<dbReference type="PANTHER" id="PTHR34148">
    <property type="entry name" value="ADENOSYLCOBINAMIDE-GDP RIBAZOLETRANSFERASE"/>
    <property type="match status" value="1"/>
</dbReference>
<dbReference type="AlphaFoldDB" id="A0AA97AHL3"/>
<keyword evidence="9 19" id="KW-0808">Transferase</keyword>
<evidence type="ECO:0000256" key="12">
    <source>
        <dbReference type="ARBA" id="ARBA00022989"/>
    </source>
</evidence>
<keyword evidence="8 19" id="KW-0169">Cobalamin biosynthesis</keyword>
<evidence type="ECO:0000256" key="7">
    <source>
        <dbReference type="ARBA" id="ARBA00022475"/>
    </source>
</evidence>
<dbReference type="GO" id="GO:0008818">
    <property type="term" value="F:cobalamin 5'-phosphate synthase activity"/>
    <property type="evidence" value="ECO:0007669"/>
    <property type="project" value="UniProtKB-UniRule"/>
</dbReference>
<keyword evidence="11 19" id="KW-0460">Magnesium</keyword>
<dbReference type="HAMAP" id="MF_00719">
    <property type="entry name" value="CobS"/>
    <property type="match status" value="1"/>
</dbReference>
<evidence type="ECO:0000256" key="1">
    <source>
        <dbReference type="ARBA" id="ARBA00001946"/>
    </source>
</evidence>
<organism evidence="20">
    <name type="scientific">Leptolyngbya sp. NK1-12</name>
    <dbReference type="NCBI Taxonomy" id="2547451"/>
    <lineage>
        <taxon>Bacteria</taxon>
        <taxon>Bacillati</taxon>
        <taxon>Cyanobacteriota</taxon>
        <taxon>Cyanophyceae</taxon>
        <taxon>Leptolyngbyales</taxon>
        <taxon>Leptolyngbyaceae</taxon>
        <taxon>Leptolyngbya group</taxon>
        <taxon>Leptolyngbya</taxon>
    </lineage>
</organism>
<feature type="transmembrane region" description="Helical" evidence="19">
    <location>
        <begin position="197"/>
        <end position="218"/>
    </location>
</feature>
<dbReference type="Pfam" id="PF02654">
    <property type="entry name" value="CobS"/>
    <property type="match status" value="1"/>
</dbReference>
<sequence>MLGLPSFLAAIAFYTRLPVPVSWALQFERVACFAPTVGVLIGGLLALLDWGLAWLHLPPVSRSAVIVVVWIGVTGGLHLDGAIDAADGLAVPDAKRRLEVMTESTTGAFGVMAAGILLLLKTAALSDLQSYRWLILPVAAGWGRWSQQVAIFRYPYLKPTGKGVFHKLAIRSFWDTVPSLLLLLGLSALPLTMSVQLWPLSLGLCLGSSIAFLIAAWFARQFGGHTGDTYGAVVEWTEAFILVLLVIVQAEGGQF</sequence>
<comment type="similarity">
    <text evidence="4 19">Belongs to the CobS family.</text>
</comment>
<dbReference type="InterPro" id="IPR003805">
    <property type="entry name" value="CobS"/>
</dbReference>
<proteinExistence type="inferred from homology"/>
<comment type="catalytic activity">
    <reaction evidence="17 19">
        <text>alpha-ribazole + adenosylcob(III)inamide-GDP = adenosylcob(III)alamin + GMP + H(+)</text>
        <dbReference type="Rhea" id="RHEA:16049"/>
        <dbReference type="ChEBI" id="CHEBI:10329"/>
        <dbReference type="ChEBI" id="CHEBI:15378"/>
        <dbReference type="ChEBI" id="CHEBI:18408"/>
        <dbReference type="ChEBI" id="CHEBI:58115"/>
        <dbReference type="ChEBI" id="CHEBI:60487"/>
        <dbReference type="EC" id="2.7.8.26"/>
    </reaction>
</comment>
<evidence type="ECO:0000256" key="16">
    <source>
        <dbReference type="ARBA" id="ARBA00032853"/>
    </source>
</evidence>
<evidence type="ECO:0000256" key="9">
    <source>
        <dbReference type="ARBA" id="ARBA00022679"/>
    </source>
</evidence>
<evidence type="ECO:0000256" key="17">
    <source>
        <dbReference type="ARBA" id="ARBA00048623"/>
    </source>
</evidence>
<evidence type="ECO:0000256" key="5">
    <source>
        <dbReference type="ARBA" id="ARBA00013200"/>
    </source>
</evidence>
<evidence type="ECO:0000256" key="6">
    <source>
        <dbReference type="ARBA" id="ARBA00015850"/>
    </source>
</evidence>
<feature type="transmembrane region" description="Helical" evidence="19">
    <location>
        <begin position="172"/>
        <end position="191"/>
    </location>
</feature>
<keyword evidence="13 19" id="KW-0472">Membrane</keyword>
<dbReference type="GO" id="GO:0051073">
    <property type="term" value="F:adenosylcobinamide-GDP ribazoletransferase activity"/>
    <property type="evidence" value="ECO:0007669"/>
    <property type="project" value="UniProtKB-UniRule"/>
</dbReference>
<evidence type="ECO:0000256" key="2">
    <source>
        <dbReference type="ARBA" id="ARBA00004651"/>
    </source>
</evidence>
<feature type="transmembrane region" description="Helical" evidence="19">
    <location>
        <begin position="34"/>
        <end position="57"/>
    </location>
</feature>
<feature type="transmembrane region" description="Helical" evidence="19">
    <location>
        <begin position="230"/>
        <end position="250"/>
    </location>
</feature>
<comment type="cofactor">
    <cofactor evidence="1 19">
        <name>Mg(2+)</name>
        <dbReference type="ChEBI" id="CHEBI:18420"/>
    </cofactor>
</comment>
<feature type="transmembrane region" description="Helical" evidence="19">
    <location>
        <begin position="64"/>
        <end position="86"/>
    </location>
</feature>